<dbReference type="AlphaFoldDB" id="A0AA88KGT8"/>
<sequence length="197" mass="22332">MIKTSSLIVTLLLGCLVLATTLVLAGSPPAPDAYVPQYFPQNFPPYHSVGTQWKVTPPPPVPHYTFPKIEAPQAPTIPTFTAPNIAYSVPEVPKFNYVPPQFPDTYVPPPPKFNYVPPQFPDTYVPPPPKFNYVPPQFPDTYVPPPPKFNYVPQVPPVPPQPNWNDYLKQFPQFPSWGDYKPSYSHPTFYSEKDQEY</sequence>
<gene>
    <name evidence="2" type="ORF">C9374_009397</name>
</gene>
<dbReference type="RefSeq" id="XP_044544748.1">
    <property type="nucleotide sequence ID" value="XM_044699579.1"/>
</dbReference>
<evidence type="ECO:0000256" key="1">
    <source>
        <dbReference type="SAM" id="SignalP"/>
    </source>
</evidence>
<keyword evidence="3" id="KW-1185">Reference proteome</keyword>
<dbReference type="GeneID" id="68101851"/>
<name>A0AA88KGT8_NAELO</name>
<comment type="caution">
    <text evidence="2">The sequence shown here is derived from an EMBL/GenBank/DDBJ whole genome shotgun (WGS) entry which is preliminary data.</text>
</comment>
<reference evidence="2 3" key="1">
    <citation type="journal article" date="2018" name="BMC Genomics">
        <title>The genome of Naegleria lovaniensis, the basis for a comparative approach to unravel pathogenicity factors of the human pathogenic amoeba N. fowleri.</title>
        <authorList>
            <person name="Liechti N."/>
            <person name="Schurch N."/>
            <person name="Bruggmann R."/>
            <person name="Wittwer M."/>
        </authorList>
    </citation>
    <scope>NUCLEOTIDE SEQUENCE [LARGE SCALE GENOMIC DNA]</scope>
    <source>
        <strain evidence="2 3">ATCC 30569</strain>
    </source>
</reference>
<evidence type="ECO:0000313" key="2">
    <source>
        <dbReference type="EMBL" id="KAG2377486.1"/>
    </source>
</evidence>
<evidence type="ECO:0000313" key="3">
    <source>
        <dbReference type="Proteomes" id="UP000816034"/>
    </source>
</evidence>
<dbReference type="Proteomes" id="UP000816034">
    <property type="component" value="Unassembled WGS sequence"/>
</dbReference>
<protein>
    <submittedName>
        <fullName evidence="2">Uncharacterized protein</fullName>
    </submittedName>
</protein>
<organism evidence="2 3">
    <name type="scientific">Naegleria lovaniensis</name>
    <name type="common">Amoeba</name>
    <dbReference type="NCBI Taxonomy" id="51637"/>
    <lineage>
        <taxon>Eukaryota</taxon>
        <taxon>Discoba</taxon>
        <taxon>Heterolobosea</taxon>
        <taxon>Tetramitia</taxon>
        <taxon>Eutetramitia</taxon>
        <taxon>Vahlkampfiidae</taxon>
        <taxon>Naegleria</taxon>
    </lineage>
</organism>
<feature type="signal peptide" evidence="1">
    <location>
        <begin position="1"/>
        <end position="25"/>
    </location>
</feature>
<keyword evidence="1" id="KW-0732">Signal</keyword>
<dbReference type="EMBL" id="PYSW02000038">
    <property type="protein sequence ID" value="KAG2377486.1"/>
    <property type="molecule type" value="Genomic_DNA"/>
</dbReference>
<accession>A0AA88KGT8</accession>
<proteinExistence type="predicted"/>
<feature type="chain" id="PRO_5041693380" evidence="1">
    <location>
        <begin position="26"/>
        <end position="197"/>
    </location>
</feature>
<dbReference type="PROSITE" id="PS51257">
    <property type="entry name" value="PROKAR_LIPOPROTEIN"/>
    <property type="match status" value="1"/>
</dbReference>